<feature type="region of interest" description="Disordered" evidence="7">
    <location>
        <begin position="235"/>
        <end position="266"/>
    </location>
</feature>
<feature type="transmembrane region" description="Helical" evidence="8">
    <location>
        <begin position="114"/>
        <end position="142"/>
    </location>
</feature>
<evidence type="ECO:0000313" key="9">
    <source>
        <dbReference type="EMBL" id="KAF8376826.1"/>
    </source>
</evidence>
<evidence type="ECO:0000256" key="3">
    <source>
        <dbReference type="ARBA" id="ARBA00022729"/>
    </source>
</evidence>
<comment type="similarity">
    <text evidence="6">Belongs to the DESIGUAL family.</text>
</comment>
<evidence type="ECO:0000256" key="4">
    <source>
        <dbReference type="ARBA" id="ARBA00022989"/>
    </source>
</evidence>
<evidence type="ECO:0000256" key="1">
    <source>
        <dbReference type="ARBA" id="ARBA00004127"/>
    </source>
</evidence>
<keyword evidence="3" id="KW-0732">Signal</keyword>
<feature type="transmembrane region" description="Helical" evidence="8">
    <location>
        <begin position="66"/>
        <end position="94"/>
    </location>
</feature>
<dbReference type="InterPro" id="IPR009606">
    <property type="entry name" value="DEAL/Modifying_wall_lignin1/2"/>
</dbReference>
<dbReference type="OMA" id="SKPRESC"/>
<dbReference type="Proteomes" id="UP000655225">
    <property type="component" value="Unassembled WGS sequence"/>
</dbReference>
<accession>A0A835D0E8</accession>
<dbReference type="GO" id="GO:0012505">
    <property type="term" value="C:endomembrane system"/>
    <property type="evidence" value="ECO:0007669"/>
    <property type="project" value="UniProtKB-SubCell"/>
</dbReference>
<feature type="transmembrane region" description="Helical" evidence="8">
    <location>
        <begin position="23"/>
        <end position="45"/>
    </location>
</feature>
<sequence>MAVTHADLAPGRQTTDLGSKAGAFLMVLSILFGFFSFALCLIAETTRSEVTWVRTYKCIYSGSGRTPLLCAAGAFVGLAIAMVMEHAYILFAITRSTPPALIAWDPDPPFAKALTWQAGFFFVTSWVCFGLGEVLLMIGLAVESAHLREWSIPRPSCFVVREGLFSAAGVFGLTTVLLAVGLYLTVLQAQRLHQEEDNVRREVLNASVLYASPPRSPRHQSVASLTEIPRVRQYQITEPSNGDPPSLNKSMNPVESQYVSPRMFTP</sequence>
<evidence type="ECO:0000256" key="2">
    <source>
        <dbReference type="ARBA" id="ARBA00022692"/>
    </source>
</evidence>
<protein>
    <recommendedName>
        <fullName evidence="11">Transmembrane protein</fullName>
    </recommendedName>
</protein>
<evidence type="ECO:0008006" key="11">
    <source>
        <dbReference type="Google" id="ProtNLM"/>
    </source>
</evidence>
<reference evidence="9 10" key="1">
    <citation type="submission" date="2020-04" db="EMBL/GenBank/DDBJ databases">
        <title>Plant Genome Project.</title>
        <authorList>
            <person name="Zhang R.-G."/>
        </authorList>
    </citation>
    <scope>NUCLEOTIDE SEQUENCE [LARGE SCALE GENOMIC DNA]</scope>
    <source>
        <strain evidence="9">YNK0</strain>
        <tissue evidence="9">Leaf</tissue>
    </source>
</reference>
<evidence type="ECO:0000256" key="7">
    <source>
        <dbReference type="SAM" id="MobiDB-lite"/>
    </source>
</evidence>
<evidence type="ECO:0000256" key="6">
    <source>
        <dbReference type="ARBA" id="ARBA00029467"/>
    </source>
</evidence>
<evidence type="ECO:0000313" key="10">
    <source>
        <dbReference type="Proteomes" id="UP000655225"/>
    </source>
</evidence>
<dbReference type="PANTHER" id="PTHR31769">
    <property type="entry name" value="OS07G0462200 PROTEIN-RELATED"/>
    <property type="match status" value="1"/>
</dbReference>
<dbReference type="EMBL" id="JABCRI010000036">
    <property type="protein sequence ID" value="KAF8376826.1"/>
    <property type="molecule type" value="Genomic_DNA"/>
</dbReference>
<dbReference type="InterPro" id="IPR052222">
    <property type="entry name" value="DESIGUAL"/>
</dbReference>
<comment type="caution">
    <text evidence="9">The sequence shown here is derived from an EMBL/GenBank/DDBJ whole genome shotgun (WGS) entry which is preliminary data.</text>
</comment>
<keyword evidence="10" id="KW-1185">Reference proteome</keyword>
<dbReference type="Pfam" id="PF06749">
    <property type="entry name" value="DUF1218"/>
    <property type="match status" value="1"/>
</dbReference>
<gene>
    <name evidence="9" type="ORF">HHK36_031492</name>
</gene>
<name>A0A835D0E8_TETSI</name>
<dbReference type="AlphaFoldDB" id="A0A835D0E8"/>
<keyword evidence="5 8" id="KW-0472">Membrane</keyword>
<feature type="compositionally biased region" description="Polar residues" evidence="7">
    <location>
        <begin position="247"/>
        <end position="259"/>
    </location>
</feature>
<keyword evidence="2 8" id="KW-0812">Transmembrane</keyword>
<evidence type="ECO:0000256" key="5">
    <source>
        <dbReference type="ARBA" id="ARBA00023136"/>
    </source>
</evidence>
<comment type="subcellular location">
    <subcellularLocation>
        <location evidence="1">Endomembrane system</location>
        <topology evidence="1">Multi-pass membrane protein</topology>
    </subcellularLocation>
</comment>
<evidence type="ECO:0000256" key="8">
    <source>
        <dbReference type="SAM" id="Phobius"/>
    </source>
</evidence>
<keyword evidence="4 8" id="KW-1133">Transmembrane helix</keyword>
<feature type="transmembrane region" description="Helical" evidence="8">
    <location>
        <begin position="163"/>
        <end position="184"/>
    </location>
</feature>
<proteinExistence type="inferred from homology"/>
<organism evidence="9 10">
    <name type="scientific">Tetracentron sinense</name>
    <name type="common">Spur-leaf</name>
    <dbReference type="NCBI Taxonomy" id="13715"/>
    <lineage>
        <taxon>Eukaryota</taxon>
        <taxon>Viridiplantae</taxon>
        <taxon>Streptophyta</taxon>
        <taxon>Embryophyta</taxon>
        <taxon>Tracheophyta</taxon>
        <taxon>Spermatophyta</taxon>
        <taxon>Magnoliopsida</taxon>
        <taxon>Trochodendrales</taxon>
        <taxon>Trochodendraceae</taxon>
        <taxon>Tetracentron</taxon>
    </lineage>
</organism>
<dbReference type="OrthoDB" id="1861835at2759"/>